<dbReference type="GeneID" id="56905000"/>
<dbReference type="InterPro" id="IPR043128">
    <property type="entry name" value="Rev_trsase/Diguanyl_cyclase"/>
</dbReference>
<dbReference type="SMART" id="SM00267">
    <property type="entry name" value="GGDEF"/>
    <property type="match status" value="1"/>
</dbReference>
<feature type="transmembrane region" description="Helical" evidence="2">
    <location>
        <begin position="61"/>
        <end position="79"/>
    </location>
</feature>
<evidence type="ECO:0000313" key="4">
    <source>
        <dbReference type="EMBL" id="AHK70683.1"/>
    </source>
</evidence>
<feature type="transmembrane region" description="Helical" evidence="2">
    <location>
        <begin position="37"/>
        <end position="55"/>
    </location>
</feature>
<evidence type="ECO:0000313" key="5">
    <source>
        <dbReference type="Proteomes" id="UP000031656"/>
    </source>
</evidence>
<accession>A0A067Z2H6</accession>
<name>A0A067Z2H6_GLUOY</name>
<keyword evidence="2" id="KW-0812">Transmembrane</keyword>
<dbReference type="InterPro" id="IPR029787">
    <property type="entry name" value="Nucleotide_cyclase"/>
</dbReference>
<dbReference type="PANTHER" id="PTHR45138">
    <property type="entry name" value="REGULATORY COMPONENTS OF SENSORY TRANSDUCTION SYSTEM"/>
    <property type="match status" value="1"/>
</dbReference>
<dbReference type="PROSITE" id="PS50887">
    <property type="entry name" value="GGDEF"/>
    <property type="match status" value="1"/>
</dbReference>
<feature type="transmembrane region" description="Helical" evidence="2">
    <location>
        <begin position="6"/>
        <end position="25"/>
    </location>
</feature>
<dbReference type="KEGG" id="goy:GLS_c07700"/>
<dbReference type="InterPro" id="IPR000160">
    <property type="entry name" value="GGDEF_dom"/>
</dbReference>
<dbReference type="Gene3D" id="3.30.70.270">
    <property type="match status" value="1"/>
</dbReference>
<dbReference type="Pfam" id="PF00990">
    <property type="entry name" value="GGDEF"/>
    <property type="match status" value="1"/>
</dbReference>
<feature type="domain" description="GGDEF" evidence="3">
    <location>
        <begin position="248"/>
        <end position="381"/>
    </location>
</feature>
<sequence length="401" mass="43625">MTPDPPTLLGCSAVIFLLLGVHFILSELSSRRWSRMAWYAAPFLLGSASGLFFIIPTMLPGLWGLRLGALFMVMAYGAAWQALRVMLGCQARLVLLVSGCGLSFILSVLAGPTGLFHVISTAFRLAIIAAFHALAARDLQQKAPIRTPARRSLLRLLHFYAALHLLLVPFVFWLPAPLGAAPATIWAVTTYNFLVVIEVALFALAMIAIPWEQLAFRQQELILQDPLSGGSNRRAFQAWLENDGKVCAHEALLMVDIDHFKSINDAHGHAVGDQIIIAMGRVCTDILYPPTVLFRIGGDEFVVVFQCGSLDEMLATAHRLRKAFSTETRLIGGGAVTATLSIGAALCPGRGIPRTELLAQADNALYIAKQSGRNRVVHAPWDERPAPAQHISLADRTAHQA</sequence>
<dbReference type="GO" id="GO:0052621">
    <property type="term" value="F:diguanylate cyclase activity"/>
    <property type="evidence" value="ECO:0007669"/>
    <property type="project" value="UniProtKB-EC"/>
</dbReference>
<evidence type="ECO:0000259" key="3">
    <source>
        <dbReference type="PROSITE" id="PS50887"/>
    </source>
</evidence>
<feature type="transmembrane region" description="Helical" evidence="2">
    <location>
        <begin position="156"/>
        <end position="176"/>
    </location>
</feature>
<dbReference type="EC" id="2.7.7.65" evidence="1"/>
<feature type="transmembrane region" description="Helical" evidence="2">
    <location>
        <begin position="91"/>
        <end position="109"/>
    </location>
</feature>
<dbReference type="SUPFAM" id="SSF55073">
    <property type="entry name" value="Nucleotide cyclase"/>
    <property type="match status" value="1"/>
</dbReference>
<organism evidence="4 5">
    <name type="scientific">Gluconobacter oxydans DSM 3504</name>
    <dbReference type="NCBI Taxonomy" id="1288313"/>
    <lineage>
        <taxon>Bacteria</taxon>
        <taxon>Pseudomonadati</taxon>
        <taxon>Pseudomonadota</taxon>
        <taxon>Alphaproteobacteria</taxon>
        <taxon>Acetobacterales</taxon>
        <taxon>Acetobacteraceae</taxon>
        <taxon>Gluconobacter</taxon>
    </lineage>
</organism>
<keyword evidence="2" id="KW-0472">Membrane</keyword>
<feature type="transmembrane region" description="Helical" evidence="2">
    <location>
        <begin position="115"/>
        <end position="135"/>
    </location>
</feature>
<keyword evidence="2" id="KW-1133">Transmembrane helix</keyword>
<dbReference type="InterPro" id="IPR050469">
    <property type="entry name" value="Diguanylate_Cyclase"/>
</dbReference>
<dbReference type="GO" id="GO:0043709">
    <property type="term" value="P:cell adhesion involved in single-species biofilm formation"/>
    <property type="evidence" value="ECO:0007669"/>
    <property type="project" value="TreeGrafter"/>
</dbReference>
<dbReference type="RefSeq" id="WP_080691887.1">
    <property type="nucleotide sequence ID" value="NZ_CP004373.1"/>
</dbReference>
<gene>
    <name evidence="4" type="ORF">GLS_c07700</name>
</gene>
<evidence type="ECO:0000256" key="2">
    <source>
        <dbReference type="SAM" id="Phobius"/>
    </source>
</evidence>
<dbReference type="NCBIfam" id="TIGR00254">
    <property type="entry name" value="GGDEF"/>
    <property type="match status" value="1"/>
</dbReference>
<dbReference type="PANTHER" id="PTHR45138:SF24">
    <property type="entry name" value="DIGUANYLATE CYCLASE DGCC-RELATED"/>
    <property type="match status" value="1"/>
</dbReference>
<dbReference type="Proteomes" id="UP000031656">
    <property type="component" value="Chromosome"/>
</dbReference>
<dbReference type="EMBL" id="CP004373">
    <property type="protein sequence ID" value="AHK70683.1"/>
    <property type="molecule type" value="Genomic_DNA"/>
</dbReference>
<dbReference type="AlphaFoldDB" id="A0A067Z2H6"/>
<dbReference type="HOGENOM" id="CLU_000445_11_1_5"/>
<dbReference type="GO" id="GO:1902201">
    <property type="term" value="P:negative regulation of bacterial-type flagellum-dependent cell motility"/>
    <property type="evidence" value="ECO:0007669"/>
    <property type="project" value="TreeGrafter"/>
</dbReference>
<reference evidence="4 5" key="1">
    <citation type="journal article" date="2015" name="Appl. Microbiol. Biotechnol.">
        <title>The consequence of an additional NADH dehydrogenase paralog on the growth of Gluconobacter oxydans DSM3504.</title>
        <authorList>
            <person name="Kostner D."/>
            <person name="Luchterhand B."/>
            <person name="Junker A."/>
            <person name="Volland S."/>
            <person name="Daniel R."/>
            <person name="Buchs J."/>
            <person name="Liebl W."/>
            <person name="Ehrenreich A."/>
        </authorList>
    </citation>
    <scope>NUCLEOTIDE SEQUENCE [LARGE SCALE GENOMIC DNA]</scope>
    <source>
        <strain evidence="4">DSM 3504</strain>
    </source>
</reference>
<feature type="transmembrane region" description="Helical" evidence="2">
    <location>
        <begin position="188"/>
        <end position="209"/>
    </location>
</feature>
<protein>
    <recommendedName>
        <fullName evidence="1">diguanylate cyclase</fullName>
        <ecNumber evidence="1">2.7.7.65</ecNumber>
    </recommendedName>
</protein>
<dbReference type="GO" id="GO:0005886">
    <property type="term" value="C:plasma membrane"/>
    <property type="evidence" value="ECO:0007669"/>
    <property type="project" value="TreeGrafter"/>
</dbReference>
<evidence type="ECO:0000256" key="1">
    <source>
        <dbReference type="ARBA" id="ARBA00012528"/>
    </source>
</evidence>
<dbReference type="CDD" id="cd01949">
    <property type="entry name" value="GGDEF"/>
    <property type="match status" value="1"/>
</dbReference>
<proteinExistence type="predicted"/>